<dbReference type="PANTHER" id="PTHR35792:SF1">
    <property type="entry name" value="SLL0268 PROTEIN"/>
    <property type="match status" value="1"/>
</dbReference>
<keyword evidence="2" id="KW-1133">Transmembrane helix</keyword>
<dbReference type="InterPro" id="IPR024623">
    <property type="entry name" value="YtxH"/>
</dbReference>
<reference evidence="3 4" key="1">
    <citation type="submission" date="2018-07" db="EMBL/GenBank/DDBJ databases">
        <title>Bacillus sp. YLB-04 draft genome sequence.</title>
        <authorList>
            <person name="Yu L."/>
            <person name="Tang X."/>
        </authorList>
    </citation>
    <scope>NUCLEOTIDE SEQUENCE [LARGE SCALE GENOMIC DNA]</scope>
    <source>
        <strain evidence="3 4">YLB-04</strain>
    </source>
</reference>
<feature type="compositionally biased region" description="Basic and acidic residues" evidence="1">
    <location>
        <begin position="67"/>
        <end position="85"/>
    </location>
</feature>
<dbReference type="InterPro" id="IPR052928">
    <property type="entry name" value="Desiccation-related_membrane"/>
</dbReference>
<evidence type="ECO:0000256" key="2">
    <source>
        <dbReference type="SAM" id="Phobius"/>
    </source>
</evidence>
<name>A0A3D8GNX4_9BACI</name>
<evidence type="ECO:0000256" key="1">
    <source>
        <dbReference type="SAM" id="MobiDB-lite"/>
    </source>
</evidence>
<feature type="region of interest" description="Disordered" evidence="1">
    <location>
        <begin position="67"/>
        <end position="115"/>
    </location>
</feature>
<accession>A0A3D8GNX4</accession>
<dbReference type="OrthoDB" id="9810874at2"/>
<dbReference type="EMBL" id="QNQT01000006">
    <property type="protein sequence ID" value="RDU36173.1"/>
    <property type="molecule type" value="Genomic_DNA"/>
</dbReference>
<feature type="compositionally biased region" description="Polar residues" evidence="1">
    <location>
        <begin position="86"/>
        <end position="99"/>
    </location>
</feature>
<keyword evidence="2" id="KW-0812">Transmembrane</keyword>
<protein>
    <submittedName>
        <fullName evidence="3">YtxH domain-containing protein</fullName>
    </submittedName>
</protein>
<keyword evidence="4" id="KW-1185">Reference proteome</keyword>
<keyword evidence="2" id="KW-0472">Membrane</keyword>
<evidence type="ECO:0000313" key="4">
    <source>
        <dbReference type="Proteomes" id="UP000257144"/>
    </source>
</evidence>
<dbReference type="RefSeq" id="WP_115452662.1">
    <property type="nucleotide sequence ID" value="NZ_QNQT01000006.1"/>
</dbReference>
<dbReference type="Pfam" id="PF12732">
    <property type="entry name" value="YtxH"/>
    <property type="match status" value="1"/>
</dbReference>
<dbReference type="AlphaFoldDB" id="A0A3D8GNX4"/>
<organism evidence="3 4">
    <name type="scientific">Neobacillus piezotolerans</name>
    <dbReference type="NCBI Taxonomy" id="2259171"/>
    <lineage>
        <taxon>Bacteria</taxon>
        <taxon>Bacillati</taxon>
        <taxon>Bacillota</taxon>
        <taxon>Bacilli</taxon>
        <taxon>Bacillales</taxon>
        <taxon>Bacillaceae</taxon>
        <taxon>Neobacillus</taxon>
    </lineage>
</organism>
<proteinExistence type="predicted"/>
<dbReference type="Proteomes" id="UP000257144">
    <property type="component" value="Unassembled WGS sequence"/>
</dbReference>
<feature type="transmembrane region" description="Helical" evidence="2">
    <location>
        <begin position="22"/>
        <end position="41"/>
    </location>
</feature>
<gene>
    <name evidence="3" type="ORF">DRW41_14165</name>
</gene>
<evidence type="ECO:0000313" key="3">
    <source>
        <dbReference type="EMBL" id="RDU36173.1"/>
    </source>
</evidence>
<sequence length="162" mass="17930">MAGRDNDYREYEERNNVTSKDFLTGAVIGGLIGAATALFLAPKSGRELREKVSGQAVALKERTAQMRDSVMEKTNELSSMTKEKTASITQAVSQQSTNLMDKVKGNGGGQPEKDLQADETEYIPLEMSNKPFDELTLSDDAEVREKLEEVKEALDEEESKYS</sequence>
<dbReference type="PANTHER" id="PTHR35792">
    <property type="entry name" value="GENERAL STRESS PROTEIN"/>
    <property type="match status" value="1"/>
</dbReference>
<comment type="caution">
    <text evidence="3">The sequence shown here is derived from an EMBL/GenBank/DDBJ whole genome shotgun (WGS) entry which is preliminary data.</text>
</comment>